<dbReference type="EMBL" id="BMAT01000359">
    <property type="protein sequence ID" value="GFR64771.1"/>
    <property type="molecule type" value="Genomic_DNA"/>
</dbReference>
<dbReference type="AlphaFoldDB" id="A0AAV4EVI4"/>
<protein>
    <recommendedName>
        <fullName evidence="3">Saposin B-type domain-containing protein</fullName>
    </recommendedName>
</protein>
<organism evidence="1 2">
    <name type="scientific">Elysia marginata</name>
    <dbReference type="NCBI Taxonomy" id="1093978"/>
    <lineage>
        <taxon>Eukaryota</taxon>
        <taxon>Metazoa</taxon>
        <taxon>Spiralia</taxon>
        <taxon>Lophotrochozoa</taxon>
        <taxon>Mollusca</taxon>
        <taxon>Gastropoda</taxon>
        <taxon>Heterobranchia</taxon>
        <taxon>Euthyneura</taxon>
        <taxon>Panpulmonata</taxon>
        <taxon>Sacoglossa</taxon>
        <taxon>Placobranchoidea</taxon>
        <taxon>Plakobranchidae</taxon>
        <taxon>Elysia</taxon>
    </lineage>
</organism>
<sequence>MCVMIREVALKLDILIYTAYENVHDNGVPKDCCQEVSQYVIREHYVQRIEVAHRLLDSCRNDKGGFGTRLVQGPEKQMGMINKGIAP</sequence>
<gene>
    <name evidence="1" type="ORF">ElyMa_000186100</name>
</gene>
<proteinExistence type="predicted"/>
<name>A0AAV4EVI4_9GAST</name>
<evidence type="ECO:0000313" key="1">
    <source>
        <dbReference type="EMBL" id="GFR64771.1"/>
    </source>
</evidence>
<comment type="caution">
    <text evidence="1">The sequence shown here is derived from an EMBL/GenBank/DDBJ whole genome shotgun (WGS) entry which is preliminary data.</text>
</comment>
<reference evidence="1 2" key="1">
    <citation type="journal article" date="2021" name="Elife">
        <title>Chloroplast acquisition without the gene transfer in kleptoplastic sea slugs, Plakobranchus ocellatus.</title>
        <authorList>
            <person name="Maeda T."/>
            <person name="Takahashi S."/>
            <person name="Yoshida T."/>
            <person name="Shimamura S."/>
            <person name="Takaki Y."/>
            <person name="Nagai Y."/>
            <person name="Toyoda A."/>
            <person name="Suzuki Y."/>
            <person name="Arimoto A."/>
            <person name="Ishii H."/>
            <person name="Satoh N."/>
            <person name="Nishiyama T."/>
            <person name="Hasebe M."/>
            <person name="Maruyama T."/>
            <person name="Minagawa J."/>
            <person name="Obokata J."/>
            <person name="Shigenobu S."/>
        </authorList>
    </citation>
    <scope>NUCLEOTIDE SEQUENCE [LARGE SCALE GENOMIC DNA]</scope>
</reference>
<evidence type="ECO:0008006" key="3">
    <source>
        <dbReference type="Google" id="ProtNLM"/>
    </source>
</evidence>
<dbReference type="Proteomes" id="UP000762676">
    <property type="component" value="Unassembled WGS sequence"/>
</dbReference>
<accession>A0AAV4EVI4</accession>
<keyword evidence="2" id="KW-1185">Reference proteome</keyword>
<evidence type="ECO:0000313" key="2">
    <source>
        <dbReference type="Proteomes" id="UP000762676"/>
    </source>
</evidence>